<organism evidence="2 3">
    <name type="scientific">Magallana gigas</name>
    <name type="common">Pacific oyster</name>
    <name type="synonym">Crassostrea gigas</name>
    <dbReference type="NCBI Taxonomy" id="29159"/>
    <lineage>
        <taxon>Eukaryota</taxon>
        <taxon>Metazoa</taxon>
        <taxon>Spiralia</taxon>
        <taxon>Lophotrochozoa</taxon>
        <taxon>Mollusca</taxon>
        <taxon>Bivalvia</taxon>
        <taxon>Autobranchia</taxon>
        <taxon>Pteriomorphia</taxon>
        <taxon>Ostreida</taxon>
        <taxon>Ostreoidea</taxon>
        <taxon>Ostreidae</taxon>
        <taxon>Magallana</taxon>
    </lineage>
</organism>
<reference evidence="2" key="1">
    <citation type="submission" date="2022-08" db="UniProtKB">
        <authorList>
            <consortium name="EnsemblMetazoa"/>
        </authorList>
    </citation>
    <scope>IDENTIFICATION</scope>
    <source>
        <strain evidence="2">05x7-T-G4-1.051#20</strain>
    </source>
</reference>
<proteinExistence type="predicted"/>
<dbReference type="PANTHER" id="PTHR21344">
    <property type="entry name" value="RAL GTPASE-ACTIVATING PROTEIN SUBUNIT BETA"/>
    <property type="match status" value="1"/>
</dbReference>
<dbReference type="Pfam" id="PF20412">
    <property type="entry name" value="RALGAPB_N"/>
    <property type="match status" value="1"/>
</dbReference>
<dbReference type="PANTHER" id="PTHR21344:SF1">
    <property type="entry name" value="RAL GTPASE-ACTIVATING PROTEIN SUBUNIT BETA"/>
    <property type="match status" value="1"/>
</dbReference>
<evidence type="ECO:0000313" key="3">
    <source>
        <dbReference type="Proteomes" id="UP000005408"/>
    </source>
</evidence>
<dbReference type="Proteomes" id="UP000005408">
    <property type="component" value="Unassembled WGS sequence"/>
</dbReference>
<protein>
    <recommendedName>
        <fullName evidence="1">Ral GTPase-activating protein subunit alpha/beta N-terminal domain-containing protein</fullName>
    </recommendedName>
</protein>
<name>A0A8W8IDH7_MAGGI</name>
<dbReference type="AlphaFoldDB" id="A0A8W8IDH7"/>
<dbReference type="EnsemblMetazoa" id="G13661.1">
    <property type="protein sequence ID" value="G13661.1:cds"/>
    <property type="gene ID" value="G13661"/>
</dbReference>
<dbReference type="GO" id="GO:0005096">
    <property type="term" value="F:GTPase activator activity"/>
    <property type="evidence" value="ECO:0007669"/>
    <property type="project" value="InterPro"/>
</dbReference>
<feature type="domain" description="Ral GTPase-activating protein subunit alpha/beta N-terminal" evidence="1">
    <location>
        <begin position="142"/>
        <end position="192"/>
    </location>
</feature>
<sequence>MYSEWASLQDEIQCDKANQSVLHKFPTPVGTTVATSVVRHIAVSLSITANSQEPCQLDSDKEVKWAMEVLCYGLGLPLTELDTIKECVNVYCNWLTACMPPSPNQPPIPPPIRDDPDPYIQDMIHHLLNLFVPRPGSDVDSVRKQAVFCHRVLRQIQAIAKESTILSRESWETLLKFLLAANDSLLSPPLEKGRIIVFSNFEGN</sequence>
<evidence type="ECO:0000259" key="1">
    <source>
        <dbReference type="Pfam" id="PF20412"/>
    </source>
</evidence>
<evidence type="ECO:0000313" key="2">
    <source>
        <dbReference type="EnsemblMetazoa" id="G13661.1:cds"/>
    </source>
</evidence>
<accession>A0A8W8IDH7</accession>
<dbReference type="InterPro" id="IPR046859">
    <property type="entry name" value="RGPA/RALGAPB_N"/>
</dbReference>
<dbReference type="InterPro" id="IPR039930">
    <property type="entry name" value="RALGAPB"/>
</dbReference>
<keyword evidence="3" id="KW-1185">Reference proteome</keyword>